<sequence>MESSVYPACFVPTNFNNRDQSQHHSKENRQVQYLTATIRMYRCFFVAVVLILQTMASAAPSSSSEAGAHVRRGRNDKEDPCIKNPAVDARSTYRHATKTMGLLADGDIPWTKFAGITRRPHSPAFLNFTSRISLRSAAKVVHYGCHLSIPEDNRTFCNMRTIPSIASILKHSRKQPQSRGIN</sequence>
<feature type="region of interest" description="Disordered" evidence="1">
    <location>
        <begin position="62"/>
        <end position="84"/>
    </location>
</feature>
<dbReference type="AlphaFoldDB" id="A0A2S4UG91"/>
<organism evidence="2 3">
    <name type="scientific">Puccinia striiformis</name>
    <dbReference type="NCBI Taxonomy" id="27350"/>
    <lineage>
        <taxon>Eukaryota</taxon>
        <taxon>Fungi</taxon>
        <taxon>Dikarya</taxon>
        <taxon>Basidiomycota</taxon>
        <taxon>Pucciniomycotina</taxon>
        <taxon>Pucciniomycetes</taxon>
        <taxon>Pucciniales</taxon>
        <taxon>Pucciniaceae</taxon>
        <taxon>Puccinia</taxon>
    </lineage>
</organism>
<keyword evidence="3" id="KW-1185">Reference proteome</keyword>
<dbReference type="Proteomes" id="UP000239156">
    <property type="component" value="Unassembled WGS sequence"/>
</dbReference>
<proteinExistence type="predicted"/>
<dbReference type="VEuPathDB" id="FungiDB:PSTT_15792"/>
<gene>
    <name evidence="2" type="ORF">PSTT_15792</name>
</gene>
<evidence type="ECO:0000256" key="1">
    <source>
        <dbReference type="SAM" id="MobiDB-lite"/>
    </source>
</evidence>
<name>A0A2S4UG91_9BASI</name>
<evidence type="ECO:0000313" key="3">
    <source>
        <dbReference type="Proteomes" id="UP000239156"/>
    </source>
</evidence>
<reference evidence="2" key="1">
    <citation type="submission" date="2017-12" db="EMBL/GenBank/DDBJ databases">
        <title>Gene loss provides genomic basis for host adaptation in cereal stripe rust fungi.</title>
        <authorList>
            <person name="Xia C."/>
        </authorList>
    </citation>
    <scope>NUCLEOTIDE SEQUENCE [LARGE SCALE GENOMIC DNA]</scope>
    <source>
        <strain evidence="2">93-210</strain>
    </source>
</reference>
<evidence type="ECO:0000313" key="2">
    <source>
        <dbReference type="EMBL" id="POV96174.1"/>
    </source>
</evidence>
<dbReference type="EMBL" id="PKSL01000308">
    <property type="protein sequence ID" value="POV96174.1"/>
    <property type="molecule type" value="Genomic_DNA"/>
</dbReference>
<accession>A0A2S4UG91</accession>
<dbReference type="VEuPathDB" id="FungiDB:PSHT_10234"/>
<protein>
    <submittedName>
        <fullName evidence="2">Uncharacterized protein</fullName>
    </submittedName>
</protein>
<comment type="caution">
    <text evidence="2">The sequence shown here is derived from an EMBL/GenBank/DDBJ whole genome shotgun (WGS) entry which is preliminary data.</text>
</comment>